<feature type="domain" description="DUF8176" evidence="3">
    <location>
        <begin position="126"/>
        <end position="235"/>
    </location>
</feature>
<dbReference type="OrthoDB" id="4554281at2"/>
<sequence>MNNTDHTSSDDSWLWLDNPETHSPQPGTGPTRLPPRESAVASGSSAVEGPWPGTSLTRNHRVIGQTRRRVVLGLGLAAAVSAALIGAGIADIAGDTTTEVAAPTLTAARPPDTSRAPAACMGLSGTTITSDAGDDASLTGVIAAFEHAYYVRRDPAAAMGVLAPDTGITAEALAAGIASIPTGTTHCVAITPIADTAAEIHLVQLHPDRSRVDYLQLVNVAPRADHPHEVWITNIQKR</sequence>
<dbReference type="AlphaFoldDB" id="A0A5R8PDI8"/>
<accession>A0A5R8PDI8</accession>
<dbReference type="Pfam" id="PF26527">
    <property type="entry name" value="DUF8176"/>
    <property type="match status" value="1"/>
</dbReference>
<keyword evidence="2" id="KW-0472">Membrane</keyword>
<comment type="caution">
    <text evidence="4">The sequence shown here is derived from an EMBL/GenBank/DDBJ whole genome shotgun (WGS) entry which is preliminary data.</text>
</comment>
<organism evidence="4 5">
    <name type="scientific">Nocardia cyriacigeorgica</name>
    <dbReference type="NCBI Taxonomy" id="135487"/>
    <lineage>
        <taxon>Bacteria</taxon>
        <taxon>Bacillati</taxon>
        <taxon>Actinomycetota</taxon>
        <taxon>Actinomycetes</taxon>
        <taxon>Mycobacteriales</taxon>
        <taxon>Nocardiaceae</taxon>
        <taxon>Nocardia</taxon>
    </lineage>
</organism>
<dbReference type="EMBL" id="VBUU01000012">
    <property type="protein sequence ID" value="TLG10263.1"/>
    <property type="molecule type" value="Genomic_DNA"/>
</dbReference>
<evidence type="ECO:0000256" key="2">
    <source>
        <dbReference type="SAM" id="Phobius"/>
    </source>
</evidence>
<feature type="compositionally biased region" description="Low complexity" evidence="1">
    <location>
        <begin position="37"/>
        <end position="49"/>
    </location>
</feature>
<evidence type="ECO:0000313" key="4">
    <source>
        <dbReference type="EMBL" id="TLG10263.1"/>
    </source>
</evidence>
<feature type="region of interest" description="Disordered" evidence="1">
    <location>
        <begin position="1"/>
        <end position="56"/>
    </location>
</feature>
<proteinExistence type="predicted"/>
<protein>
    <recommendedName>
        <fullName evidence="3">DUF8176 domain-containing protein</fullName>
    </recommendedName>
</protein>
<keyword evidence="2" id="KW-0812">Transmembrane</keyword>
<dbReference type="Proteomes" id="UP000308349">
    <property type="component" value="Unassembled WGS sequence"/>
</dbReference>
<name>A0A5R8PDI8_9NOCA</name>
<evidence type="ECO:0000256" key="1">
    <source>
        <dbReference type="SAM" id="MobiDB-lite"/>
    </source>
</evidence>
<evidence type="ECO:0000313" key="5">
    <source>
        <dbReference type="Proteomes" id="UP000308349"/>
    </source>
</evidence>
<keyword evidence="2" id="KW-1133">Transmembrane helix</keyword>
<feature type="transmembrane region" description="Helical" evidence="2">
    <location>
        <begin position="70"/>
        <end position="90"/>
    </location>
</feature>
<reference evidence="4 5" key="1">
    <citation type="submission" date="2019-05" db="EMBL/GenBank/DDBJ databases">
        <title>Genomes sequences of two Nocardia cyriacigeorgica environmental isolates, type strains Nocardia asteroides ATCC 19247 and Nocardia cyriacigeorgica DSM 44484.</title>
        <authorList>
            <person name="Vautrin F."/>
            <person name="Bergeron E."/>
            <person name="Dubost A."/>
            <person name="Abrouk D."/>
            <person name="Rodriguez Nava V."/>
            <person name="Pujic P."/>
        </authorList>
    </citation>
    <scope>NUCLEOTIDE SEQUENCE [LARGE SCALE GENOMIC DNA]</scope>
    <source>
        <strain evidence="4 5">EML 1456</strain>
    </source>
</reference>
<dbReference type="RefSeq" id="WP_138456520.1">
    <property type="nucleotide sequence ID" value="NZ_VBUU01000012.1"/>
</dbReference>
<gene>
    <name evidence="4" type="ORF">FEK35_13755</name>
</gene>
<dbReference type="InterPro" id="IPR058489">
    <property type="entry name" value="DUF8176"/>
</dbReference>
<evidence type="ECO:0000259" key="3">
    <source>
        <dbReference type="Pfam" id="PF26527"/>
    </source>
</evidence>